<dbReference type="KEGG" id="prel:PRELSG_0609800"/>
<keyword evidence="2" id="KW-1185">Reference proteome</keyword>
<dbReference type="AlphaFoldDB" id="A0A1J1H2H2"/>
<dbReference type="VEuPathDB" id="PlasmoDB:PRELSG_0609800"/>
<dbReference type="EMBL" id="LN835301">
    <property type="protein sequence ID" value="CRG99123.1"/>
    <property type="molecule type" value="Genomic_DNA"/>
</dbReference>
<accession>A0A1J1H2H2</accession>
<proteinExistence type="predicted"/>
<dbReference type="RefSeq" id="XP_028532131.1">
    <property type="nucleotide sequence ID" value="XM_028675553.1"/>
</dbReference>
<gene>
    <name evidence="1" type="ORF">PRELSG_0609800</name>
</gene>
<protein>
    <submittedName>
        <fullName evidence="1">Uncharacterized protein</fullName>
    </submittedName>
</protein>
<name>A0A1J1H2H2_PLARL</name>
<evidence type="ECO:0000313" key="2">
    <source>
        <dbReference type="Proteomes" id="UP000220158"/>
    </source>
</evidence>
<dbReference type="GeneID" id="39735224"/>
<dbReference type="Proteomes" id="UP000220158">
    <property type="component" value="Chromosome 6"/>
</dbReference>
<evidence type="ECO:0000313" key="1">
    <source>
        <dbReference type="EMBL" id="CRG99123.1"/>
    </source>
</evidence>
<reference evidence="1 2" key="1">
    <citation type="submission" date="2015-04" db="EMBL/GenBank/DDBJ databases">
        <authorList>
            <consortium name="Pathogen Informatics"/>
        </authorList>
    </citation>
    <scope>NUCLEOTIDE SEQUENCE [LARGE SCALE GENOMIC DNA]</scope>
    <source>
        <strain evidence="1 2">SGS1</strain>
    </source>
</reference>
<dbReference type="OrthoDB" id="376060at2759"/>
<organism evidence="1 2">
    <name type="scientific">Plasmodium relictum</name>
    <dbReference type="NCBI Taxonomy" id="85471"/>
    <lineage>
        <taxon>Eukaryota</taxon>
        <taxon>Sar</taxon>
        <taxon>Alveolata</taxon>
        <taxon>Apicomplexa</taxon>
        <taxon>Aconoidasida</taxon>
        <taxon>Haemosporida</taxon>
        <taxon>Plasmodiidae</taxon>
        <taxon>Plasmodium</taxon>
        <taxon>Plasmodium (Haemamoeba)</taxon>
    </lineage>
</organism>
<dbReference type="OMA" id="HTLQYIR"/>
<sequence>MTIKALKENDINDMILNLMEKKKKETLPKKTKCRNNKKENLDKIKIKSNLNIFFKEQEEVYKNEEINTIDYIQKEAKNKEKELNDYYIYCQNFKKKYKNNFNDIIKQSEEIKKDLKDLHIEYLDNKILIENKRKMELESMSNFYKEKLLEVKRQWDNKTFCDENLKNIVYDILNVIN</sequence>